<keyword evidence="2" id="KW-1185">Reference proteome</keyword>
<evidence type="ECO:0000313" key="1">
    <source>
        <dbReference type="EMBL" id="OEK08899.1"/>
    </source>
</evidence>
<evidence type="ECO:0000313" key="2">
    <source>
        <dbReference type="Proteomes" id="UP000095713"/>
    </source>
</evidence>
<comment type="caution">
    <text evidence="1">The sequence shown here is derived from an EMBL/GenBank/DDBJ whole genome shotgun (WGS) entry which is preliminary data.</text>
</comment>
<gene>
    <name evidence="1" type="ORF">A8C32_01090</name>
</gene>
<accession>A0A1E5TC30</accession>
<proteinExistence type="predicted"/>
<name>A0A1E5TC30_9FLAO</name>
<sequence>MNHIKEHITFKILTLLLAVVLLVPTVVKFTHILTHHDHEHEICSGEKTTHLHEIDLECEFYKFKLNNHYFFSIQFNDLVYVVSYYKLPFLTYKFLNNHQLLSFSLRGPPALV</sequence>
<reference evidence="1 2" key="1">
    <citation type="submission" date="2016-05" db="EMBL/GenBank/DDBJ databases">
        <title>Draft Genome Sequence of Algibacter sp. Strain SK-16 Isolated from the Surface Water of Aburatsubo Inlet.</title>
        <authorList>
            <person name="Wong S.-K."/>
            <person name="Yoshizawa S."/>
            <person name="Nakajima Y."/>
            <person name="Ogura Y."/>
            <person name="Tetsuya H."/>
            <person name="Hamasaki K."/>
        </authorList>
    </citation>
    <scope>NUCLEOTIDE SEQUENCE [LARGE SCALE GENOMIC DNA]</scope>
    <source>
        <strain evidence="1 2">SK-16</strain>
    </source>
</reference>
<organism evidence="1 2">
    <name type="scientific">Flavivirga aquatica</name>
    <dbReference type="NCBI Taxonomy" id="1849968"/>
    <lineage>
        <taxon>Bacteria</taxon>
        <taxon>Pseudomonadati</taxon>
        <taxon>Bacteroidota</taxon>
        <taxon>Flavobacteriia</taxon>
        <taxon>Flavobacteriales</taxon>
        <taxon>Flavobacteriaceae</taxon>
        <taxon>Flavivirga</taxon>
    </lineage>
</organism>
<dbReference type="Proteomes" id="UP000095713">
    <property type="component" value="Unassembled WGS sequence"/>
</dbReference>
<dbReference type="AlphaFoldDB" id="A0A1E5TC30"/>
<dbReference type="STRING" id="1849968.A8C32_01090"/>
<dbReference type="EMBL" id="MDJD01000028">
    <property type="protein sequence ID" value="OEK08899.1"/>
    <property type="molecule type" value="Genomic_DNA"/>
</dbReference>
<dbReference type="OrthoDB" id="1449138at2"/>
<dbReference type="RefSeq" id="WP_069829580.1">
    <property type="nucleotide sequence ID" value="NZ_MDJD01000028.1"/>
</dbReference>
<protein>
    <submittedName>
        <fullName evidence="1">Uncharacterized protein</fullName>
    </submittedName>
</protein>